<dbReference type="AlphaFoldDB" id="A0A820ZGX3"/>
<organism evidence="1 2">
    <name type="scientific">Rotaria magnacalcarata</name>
    <dbReference type="NCBI Taxonomy" id="392030"/>
    <lineage>
        <taxon>Eukaryota</taxon>
        <taxon>Metazoa</taxon>
        <taxon>Spiralia</taxon>
        <taxon>Gnathifera</taxon>
        <taxon>Rotifera</taxon>
        <taxon>Eurotatoria</taxon>
        <taxon>Bdelloidea</taxon>
        <taxon>Philodinida</taxon>
        <taxon>Philodinidae</taxon>
        <taxon>Rotaria</taxon>
    </lineage>
</organism>
<dbReference type="EMBL" id="CAJOBG010063512">
    <property type="protein sequence ID" value="CAF4562443.1"/>
    <property type="molecule type" value="Genomic_DNA"/>
</dbReference>
<sequence length="92" mass="10641">MLNSKSSRNFVEVLNILSRLRPLKRKNPPFSLNQIDETKVKLLNDIICIIHKKSPQSEINDFISDFLFQQVQPSAQSKYVPLYDGSVYPLPH</sequence>
<evidence type="ECO:0000313" key="2">
    <source>
        <dbReference type="Proteomes" id="UP000663866"/>
    </source>
</evidence>
<proteinExistence type="predicted"/>
<protein>
    <submittedName>
        <fullName evidence="1">Uncharacterized protein</fullName>
    </submittedName>
</protein>
<comment type="caution">
    <text evidence="1">The sequence shown here is derived from an EMBL/GenBank/DDBJ whole genome shotgun (WGS) entry which is preliminary data.</text>
</comment>
<dbReference type="Proteomes" id="UP000663866">
    <property type="component" value="Unassembled WGS sequence"/>
</dbReference>
<feature type="non-terminal residue" evidence="1">
    <location>
        <position position="1"/>
    </location>
</feature>
<gene>
    <name evidence="1" type="ORF">OVN521_LOCUS43696</name>
</gene>
<evidence type="ECO:0000313" key="1">
    <source>
        <dbReference type="EMBL" id="CAF4562443.1"/>
    </source>
</evidence>
<reference evidence="1" key="1">
    <citation type="submission" date="2021-02" db="EMBL/GenBank/DDBJ databases">
        <authorList>
            <person name="Nowell W R."/>
        </authorList>
    </citation>
    <scope>NUCLEOTIDE SEQUENCE</scope>
</reference>
<name>A0A820ZGX3_9BILA</name>
<accession>A0A820ZGX3</accession>
<keyword evidence="2" id="KW-1185">Reference proteome</keyword>